<evidence type="ECO:0000256" key="1">
    <source>
        <dbReference type="SAM" id="MobiDB-lite"/>
    </source>
</evidence>
<feature type="compositionally biased region" description="Basic and acidic residues" evidence="1">
    <location>
        <begin position="104"/>
        <end position="117"/>
    </location>
</feature>
<dbReference type="EMBL" id="DF238418">
    <property type="protein sequence ID" value="GAQ93361.1"/>
    <property type="molecule type" value="Genomic_DNA"/>
</dbReference>
<dbReference type="Proteomes" id="UP000054558">
    <property type="component" value="Unassembled WGS sequence"/>
</dbReference>
<proteinExistence type="predicted"/>
<dbReference type="AlphaFoldDB" id="A0A1Y1IVE2"/>
<organism evidence="2 3">
    <name type="scientific">Klebsormidium nitens</name>
    <name type="common">Green alga</name>
    <name type="synonym">Ulothrix nitens</name>
    <dbReference type="NCBI Taxonomy" id="105231"/>
    <lineage>
        <taxon>Eukaryota</taxon>
        <taxon>Viridiplantae</taxon>
        <taxon>Streptophyta</taxon>
        <taxon>Klebsormidiophyceae</taxon>
        <taxon>Klebsormidiales</taxon>
        <taxon>Klebsormidiaceae</taxon>
        <taxon>Klebsormidium</taxon>
    </lineage>
</organism>
<sequence length="286" mass="31329">MRRGNDGTPFGRGPRLRSFFDGFFDDPFFEDPFFQQRSAFFSSPFSSTFFSHPFGGLVDEIFQRPHPAMQSMQGTSAGDYGSSPSHQSLPALRVVELEVGEAEVASREQPLVEHPDSDAEEEDDDTGEDEGEEDDEGEGPAQAGPRWQHSPKSVRDIPIHWGDDAPAPAGTLGGHDGRCLRPWQSSEVPVAGGRRRQAGGGQQRVAARAWEARSGALVSSVVVLAPRPEGALPLRGAAAVNFLKVMDACQKKHRDRIWSYELYISAWSSRVHILTEPRDQGQTSGT</sequence>
<accession>A0A1Y1IVE2</accession>
<feature type="region of interest" description="Disordered" evidence="1">
    <location>
        <begin position="102"/>
        <end position="177"/>
    </location>
</feature>
<evidence type="ECO:0000313" key="2">
    <source>
        <dbReference type="EMBL" id="GAQ93361.1"/>
    </source>
</evidence>
<gene>
    <name evidence="2" type="ORF">KFL_014690010</name>
</gene>
<feature type="compositionally biased region" description="Basic and acidic residues" evidence="1">
    <location>
        <begin position="153"/>
        <end position="163"/>
    </location>
</feature>
<feature type="compositionally biased region" description="Acidic residues" evidence="1">
    <location>
        <begin position="118"/>
        <end position="138"/>
    </location>
</feature>
<name>A0A1Y1IVE2_KLENI</name>
<reference evidence="2 3" key="1">
    <citation type="journal article" date="2014" name="Nat. Commun.">
        <title>Klebsormidium flaccidum genome reveals primary factors for plant terrestrial adaptation.</title>
        <authorList>
            <person name="Hori K."/>
            <person name="Maruyama F."/>
            <person name="Fujisawa T."/>
            <person name="Togashi T."/>
            <person name="Yamamoto N."/>
            <person name="Seo M."/>
            <person name="Sato S."/>
            <person name="Yamada T."/>
            <person name="Mori H."/>
            <person name="Tajima N."/>
            <person name="Moriyama T."/>
            <person name="Ikeuchi M."/>
            <person name="Watanabe M."/>
            <person name="Wada H."/>
            <person name="Kobayashi K."/>
            <person name="Saito M."/>
            <person name="Masuda T."/>
            <person name="Sasaki-Sekimoto Y."/>
            <person name="Mashiguchi K."/>
            <person name="Awai K."/>
            <person name="Shimojima M."/>
            <person name="Masuda S."/>
            <person name="Iwai M."/>
            <person name="Nobusawa T."/>
            <person name="Narise T."/>
            <person name="Kondo S."/>
            <person name="Saito H."/>
            <person name="Sato R."/>
            <person name="Murakawa M."/>
            <person name="Ihara Y."/>
            <person name="Oshima-Yamada Y."/>
            <person name="Ohtaka K."/>
            <person name="Satoh M."/>
            <person name="Sonobe K."/>
            <person name="Ishii M."/>
            <person name="Ohtani R."/>
            <person name="Kanamori-Sato M."/>
            <person name="Honoki R."/>
            <person name="Miyazaki D."/>
            <person name="Mochizuki H."/>
            <person name="Umetsu J."/>
            <person name="Higashi K."/>
            <person name="Shibata D."/>
            <person name="Kamiya Y."/>
            <person name="Sato N."/>
            <person name="Nakamura Y."/>
            <person name="Tabata S."/>
            <person name="Ida S."/>
            <person name="Kurokawa K."/>
            <person name="Ohta H."/>
        </authorList>
    </citation>
    <scope>NUCLEOTIDE SEQUENCE [LARGE SCALE GENOMIC DNA]</scope>
    <source>
        <strain evidence="2 3">NIES-2285</strain>
    </source>
</reference>
<evidence type="ECO:0000313" key="3">
    <source>
        <dbReference type="Proteomes" id="UP000054558"/>
    </source>
</evidence>
<keyword evidence="3" id="KW-1185">Reference proteome</keyword>
<protein>
    <submittedName>
        <fullName evidence="2">Uncharacterized protein</fullName>
    </submittedName>
</protein>